<evidence type="ECO:0000313" key="2">
    <source>
        <dbReference type="Proteomes" id="UP000603602"/>
    </source>
</evidence>
<evidence type="ECO:0000313" key="1">
    <source>
        <dbReference type="EMBL" id="MBD8503728.1"/>
    </source>
</evidence>
<accession>A0ABR9BBJ9</accession>
<dbReference type="EMBL" id="JACYTO010000002">
    <property type="protein sequence ID" value="MBD8503728.1"/>
    <property type="molecule type" value="Genomic_DNA"/>
</dbReference>
<proteinExistence type="predicted"/>
<evidence type="ECO:0008006" key="3">
    <source>
        <dbReference type="Google" id="ProtNLM"/>
    </source>
</evidence>
<dbReference type="PIRSF" id="PIRSF028200">
    <property type="entry name" value="UCP028200"/>
    <property type="match status" value="1"/>
</dbReference>
<reference evidence="2" key="1">
    <citation type="submission" date="2023-07" db="EMBL/GenBank/DDBJ databases">
        <title>Thauera sp. CAU 1555 isolated from sand of Yaerae Beach.</title>
        <authorList>
            <person name="Kim W."/>
        </authorList>
    </citation>
    <scope>NUCLEOTIDE SEQUENCE [LARGE SCALE GENOMIC DNA]</scope>
    <source>
        <strain evidence="2">CAU 1555</strain>
    </source>
</reference>
<dbReference type="RefSeq" id="WP_187718537.1">
    <property type="nucleotide sequence ID" value="NZ_JACTAH010000002.1"/>
</dbReference>
<dbReference type="InterPro" id="IPR016875">
    <property type="entry name" value="UCP028200"/>
</dbReference>
<dbReference type="PROSITE" id="PS51257">
    <property type="entry name" value="PROKAR_LIPOPROTEIN"/>
    <property type="match status" value="1"/>
</dbReference>
<dbReference type="Proteomes" id="UP000603602">
    <property type="component" value="Unassembled WGS sequence"/>
</dbReference>
<name>A0ABR9BBJ9_9RHOO</name>
<comment type="caution">
    <text evidence="1">The sequence shown here is derived from an EMBL/GenBank/DDBJ whole genome shotgun (WGS) entry which is preliminary data.</text>
</comment>
<keyword evidence="2" id="KW-1185">Reference proteome</keyword>
<protein>
    <recommendedName>
        <fullName evidence="3">Lipoprotein</fullName>
    </recommendedName>
</protein>
<dbReference type="Pfam" id="PF19795">
    <property type="entry name" value="DUF6279"/>
    <property type="match status" value="1"/>
</dbReference>
<organism evidence="1 2">
    <name type="scientific">Thauera sedimentorum</name>
    <dbReference type="NCBI Taxonomy" id="2767595"/>
    <lineage>
        <taxon>Bacteria</taxon>
        <taxon>Pseudomonadati</taxon>
        <taxon>Pseudomonadota</taxon>
        <taxon>Betaproteobacteria</taxon>
        <taxon>Rhodocyclales</taxon>
        <taxon>Zoogloeaceae</taxon>
        <taxon>Thauera</taxon>
    </lineage>
</organism>
<sequence>MRPLRRLLLPCIAVAVLAGCGLRFTYGQLDWLIPWYLRDYVTLQPAQRSELDRRLTGLLDWHCRAHLPDYARLLRDLGLAVQAGPVSAATLDAFVRRGEGLWDELMRTLTPEAAALFASLDDVQRAELAAAFERRNAETREEFLEGSAAELRERRIERMEKRLRRWFGPLDEPQRARIAQWNDALAPTGEDWLAQRIAWQQSLLGALDARSAPAAFERELEGLLRTPEQRWPADYRARVAHNRAQTLALLADLTNGASARQRAHLLEELAELAGQFERLVCTPSSVPA</sequence>
<gene>
    <name evidence="1" type="ORF">IFO67_12605</name>
</gene>